<sequence>MKKIVLILLVLLLLGGGGGAAWWFLLRKPPADPQAAATPVAAPIAYLKLPALTVPVIRDGTPHGLVTVEMTMELRDETVRPQAEERLPVLADRLFVVLYDLLGRRIMQEQNFNLDMVKGRLLIAADKVMGAPGSITNVTFTAVETRFAS</sequence>
<proteinExistence type="inferred from homology"/>
<dbReference type="GO" id="GO:0006935">
    <property type="term" value="P:chemotaxis"/>
    <property type="evidence" value="ECO:0007669"/>
    <property type="project" value="UniProtKB-KW"/>
</dbReference>
<dbReference type="Proteomes" id="UP000326202">
    <property type="component" value="Chromosome"/>
</dbReference>
<evidence type="ECO:0000256" key="5">
    <source>
        <dbReference type="ARBA" id="ARBA00022500"/>
    </source>
</evidence>
<evidence type="ECO:0000256" key="8">
    <source>
        <dbReference type="ARBA" id="ARBA00022989"/>
    </source>
</evidence>
<reference evidence="10 11" key="1">
    <citation type="submission" date="2019-08" db="EMBL/GenBank/DDBJ databases">
        <title>Hyperibacter terrae gen. nov., sp. nov. and Hyperibacter viscosus sp. nov., two new members in the family Rhodospirillaceae isolated from the rhizosphere of Hypericum perforatum.</title>
        <authorList>
            <person name="Noviana Z."/>
        </authorList>
    </citation>
    <scope>NUCLEOTIDE SEQUENCE [LARGE SCALE GENOMIC DNA]</scope>
    <source>
        <strain evidence="10 11">R5913</strain>
    </source>
</reference>
<dbReference type="KEGG" id="htq:FRZ44_20660"/>
<evidence type="ECO:0000256" key="6">
    <source>
        <dbReference type="ARBA" id="ARBA00022692"/>
    </source>
</evidence>
<dbReference type="OrthoDB" id="9849843at2"/>
<evidence type="ECO:0000313" key="10">
    <source>
        <dbReference type="EMBL" id="QEX16771.1"/>
    </source>
</evidence>
<dbReference type="GO" id="GO:0071978">
    <property type="term" value="P:bacterial-type flagellum-dependent swarming motility"/>
    <property type="evidence" value="ECO:0007669"/>
    <property type="project" value="TreeGrafter"/>
</dbReference>
<dbReference type="GO" id="GO:0009425">
    <property type="term" value="C:bacterial-type flagellum basal body"/>
    <property type="evidence" value="ECO:0007669"/>
    <property type="project" value="InterPro"/>
</dbReference>
<dbReference type="RefSeq" id="WP_151177085.1">
    <property type="nucleotide sequence ID" value="NZ_CP042906.1"/>
</dbReference>
<dbReference type="PANTHER" id="PTHR35091">
    <property type="entry name" value="FLAGELLAR PROTEIN FLIL"/>
    <property type="match status" value="1"/>
</dbReference>
<evidence type="ECO:0000256" key="9">
    <source>
        <dbReference type="ARBA" id="ARBA00023136"/>
    </source>
</evidence>
<dbReference type="GO" id="GO:0005886">
    <property type="term" value="C:plasma membrane"/>
    <property type="evidence" value="ECO:0007669"/>
    <property type="project" value="UniProtKB-SubCell"/>
</dbReference>
<comment type="function">
    <text evidence="1">Controls the rotational direction of flagella during chemotaxis.</text>
</comment>
<keyword evidence="5" id="KW-0145">Chemotaxis</keyword>
<evidence type="ECO:0000256" key="1">
    <source>
        <dbReference type="ARBA" id="ARBA00002254"/>
    </source>
</evidence>
<keyword evidence="7" id="KW-0283">Flagellar rotation</keyword>
<organism evidence="10 11">
    <name type="scientific">Hypericibacter terrae</name>
    <dbReference type="NCBI Taxonomy" id="2602015"/>
    <lineage>
        <taxon>Bacteria</taxon>
        <taxon>Pseudomonadati</taxon>
        <taxon>Pseudomonadota</taxon>
        <taxon>Alphaproteobacteria</taxon>
        <taxon>Rhodospirillales</taxon>
        <taxon>Dongiaceae</taxon>
        <taxon>Hypericibacter</taxon>
    </lineage>
</organism>
<keyword evidence="8" id="KW-1133">Transmembrane helix</keyword>
<protein>
    <recommendedName>
        <fullName evidence="12">Flagellar protein FliL</fullName>
    </recommendedName>
</protein>
<name>A0A5J6MI29_9PROT</name>
<dbReference type="PANTHER" id="PTHR35091:SF2">
    <property type="entry name" value="FLAGELLAR PROTEIN FLIL"/>
    <property type="match status" value="1"/>
</dbReference>
<keyword evidence="11" id="KW-1185">Reference proteome</keyword>
<dbReference type="InterPro" id="IPR005503">
    <property type="entry name" value="FliL"/>
</dbReference>
<evidence type="ECO:0000313" key="11">
    <source>
        <dbReference type="Proteomes" id="UP000326202"/>
    </source>
</evidence>
<evidence type="ECO:0000256" key="3">
    <source>
        <dbReference type="ARBA" id="ARBA00008281"/>
    </source>
</evidence>
<keyword evidence="6" id="KW-0812">Transmembrane</keyword>
<evidence type="ECO:0000256" key="4">
    <source>
        <dbReference type="ARBA" id="ARBA00022475"/>
    </source>
</evidence>
<comment type="similarity">
    <text evidence="3">Belongs to the FliL family.</text>
</comment>
<accession>A0A5J6MI29</accession>
<evidence type="ECO:0008006" key="12">
    <source>
        <dbReference type="Google" id="ProtNLM"/>
    </source>
</evidence>
<gene>
    <name evidence="10" type="ORF">FRZ44_20660</name>
</gene>
<dbReference type="AlphaFoldDB" id="A0A5J6MI29"/>
<comment type="subcellular location">
    <subcellularLocation>
        <location evidence="2">Cell membrane</location>
        <topology evidence="2">Single-pass membrane protein</topology>
    </subcellularLocation>
</comment>
<evidence type="ECO:0000256" key="7">
    <source>
        <dbReference type="ARBA" id="ARBA00022779"/>
    </source>
</evidence>
<keyword evidence="4" id="KW-1003">Cell membrane</keyword>
<evidence type="ECO:0000256" key="2">
    <source>
        <dbReference type="ARBA" id="ARBA00004162"/>
    </source>
</evidence>
<dbReference type="EMBL" id="CP042906">
    <property type="protein sequence ID" value="QEX16771.1"/>
    <property type="molecule type" value="Genomic_DNA"/>
</dbReference>
<keyword evidence="9" id="KW-0472">Membrane</keyword>